<dbReference type="eggNOG" id="ENOG502Z8GC">
    <property type="taxonomic scope" value="Bacteria"/>
</dbReference>
<proteinExistence type="predicted"/>
<dbReference type="InterPro" id="IPR029492">
    <property type="entry name" value="DUF4435"/>
</dbReference>
<reference evidence="2 3" key="1">
    <citation type="journal article" date="2012" name="Stand. Genomic Sci.">
        <title>Complete genome sequencing and analysis of Saprospira grandis str. Lewin, a predatory marine bacterium.</title>
        <authorList>
            <person name="Saw J.H."/>
            <person name="Yuryev A."/>
            <person name="Kanbe M."/>
            <person name="Hou S."/>
            <person name="Young A.G."/>
            <person name="Aizawa S."/>
            <person name="Alam M."/>
        </authorList>
    </citation>
    <scope>NUCLEOTIDE SEQUENCE [LARGE SCALE GENOMIC DNA]</scope>
    <source>
        <strain evidence="2 3">Lewin</strain>
    </source>
</reference>
<gene>
    <name evidence="2" type="ordered locus">SGRA_0402</name>
</gene>
<organism evidence="2 3">
    <name type="scientific">Saprospira grandis (strain Lewin)</name>
    <dbReference type="NCBI Taxonomy" id="984262"/>
    <lineage>
        <taxon>Bacteria</taxon>
        <taxon>Pseudomonadati</taxon>
        <taxon>Bacteroidota</taxon>
        <taxon>Saprospiria</taxon>
        <taxon>Saprospirales</taxon>
        <taxon>Saprospiraceae</taxon>
        <taxon>Saprospira</taxon>
    </lineage>
</organism>
<protein>
    <recommendedName>
        <fullName evidence="1">DUF4435 domain-containing protein</fullName>
    </recommendedName>
</protein>
<evidence type="ECO:0000313" key="2">
    <source>
        <dbReference type="EMBL" id="AFC23141.1"/>
    </source>
</evidence>
<dbReference type="AlphaFoldDB" id="H6L905"/>
<dbReference type="KEGG" id="sgn:SGRA_0402"/>
<dbReference type="OrthoDB" id="7058238at2"/>
<feature type="domain" description="DUF4435" evidence="1">
    <location>
        <begin position="34"/>
        <end position="168"/>
    </location>
</feature>
<accession>H6L905</accession>
<dbReference type="EMBL" id="CP002831">
    <property type="protein sequence ID" value="AFC23141.1"/>
    <property type="molecule type" value="Genomic_DNA"/>
</dbReference>
<keyword evidence="3" id="KW-1185">Reference proteome</keyword>
<evidence type="ECO:0000259" key="1">
    <source>
        <dbReference type="Pfam" id="PF14491"/>
    </source>
</evidence>
<evidence type="ECO:0000313" key="3">
    <source>
        <dbReference type="Proteomes" id="UP000007519"/>
    </source>
</evidence>
<dbReference type="Pfam" id="PF14491">
    <property type="entry name" value="DUF4435"/>
    <property type="match status" value="1"/>
</dbReference>
<dbReference type="HOGENOM" id="CLU_078431_1_0_10"/>
<dbReference type="STRING" id="984262.SGRA_0402"/>
<sequence length="303" mass="35426">MPSPKDLKYEQDDNYLFGEIKMCLDRSHQKNLAVVVESKSDEKFYKKFFNRNTSFFSSSGWEMALRLVEMAKKQALEFVIAIIDADFKPFLGWSPPDQVFLTDAHDAEMMQLQSPSCWENLLAEYVDDEKLASFCGDGSKLLEVLMEKLWPLSYLRYLNELNRWGLKFKSIKNSKLVLLPFKDFFKEQDLSFSLPKLLRAVENKSKKPGFFKRNPEIEEEIATTTIAKELEKWTNGHEFLELFSFALRRCIAKSGSSKKIAAEDLEKNLRISYRVEDFRTTALYQAIASWEDEFIGETFLRRE</sequence>
<dbReference type="RefSeq" id="WP_014373388.1">
    <property type="nucleotide sequence ID" value="NC_016940.1"/>
</dbReference>
<name>H6L905_SAPGL</name>
<dbReference type="Proteomes" id="UP000007519">
    <property type="component" value="Chromosome"/>
</dbReference>